<dbReference type="Pfam" id="PF00106">
    <property type="entry name" value="adh_short"/>
    <property type="match status" value="1"/>
</dbReference>
<dbReference type="CDD" id="cd05233">
    <property type="entry name" value="SDR_c"/>
    <property type="match status" value="1"/>
</dbReference>
<protein>
    <submittedName>
        <fullName evidence="3">SDR family oxidoreductase</fullName>
    </submittedName>
</protein>
<dbReference type="Proteomes" id="UP000734271">
    <property type="component" value="Unassembled WGS sequence"/>
</dbReference>
<evidence type="ECO:0000256" key="1">
    <source>
        <dbReference type="ARBA" id="ARBA00006484"/>
    </source>
</evidence>
<proteinExistence type="inferred from homology"/>
<gene>
    <name evidence="3" type="ORF">K8P03_07195</name>
</gene>
<dbReference type="PRINTS" id="PR00081">
    <property type="entry name" value="GDHRDH"/>
</dbReference>
<sequence length="242" mass="26498">MKTALITGSSRGIGAAIARRLAKSYKIVINYNNSEEPALALLEELRQINPYVIAVKADMTKEDEVDYLFKTAEENFGHVDILINNAGKSYVGLIQDMDFEKWQEMVNTNLNSVFLATKRALGPMISEKNGVIINISSIWGKEGAALEACYSATKGGVNTFTKALSKELAPSNIRVNAVAPGVVLTDMMKNDYSERELDLIKEDIGLGRFANPKEIADLVTFLISDEASYITGSIVDINGGFY</sequence>
<dbReference type="PANTHER" id="PTHR42879:SF2">
    <property type="entry name" value="3-OXOACYL-[ACYL-CARRIER-PROTEIN] REDUCTASE FABG"/>
    <property type="match status" value="1"/>
</dbReference>
<dbReference type="RefSeq" id="WP_223419878.1">
    <property type="nucleotide sequence ID" value="NZ_JAIPME010000002.1"/>
</dbReference>
<dbReference type="InterPro" id="IPR020904">
    <property type="entry name" value="Sc_DH/Rdtase_CS"/>
</dbReference>
<evidence type="ECO:0000256" key="2">
    <source>
        <dbReference type="RuleBase" id="RU000363"/>
    </source>
</evidence>
<comment type="similarity">
    <text evidence="1 2">Belongs to the short-chain dehydrogenases/reductases (SDR) family.</text>
</comment>
<dbReference type="Gene3D" id="3.40.50.720">
    <property type="entry name" value="NAD(P)-binding Rossmann-like Domain"/>
    <property type="match status" value="1"/>
</dbReference>
<name>A0ABS7SZU9_9FIRM</name>
<reference evidence="3 4" key="1">
    <citation type="submission" date="2021-08" db="EMBL/GenBank/DDBJ databases">
        <title>FDA dAtabase for Regulatory Grade micrObial Sequences (FDA-ARGOS): Supporting development and validation of Infectious Disease Dx tests.</title>
        <authorList>
            <person name="Sproer C."/>
            <person name="Gronow S."/>
            <person name="Severitt S."/>
            <person name="Schroder I."/>
            <person name="Tallon L."/>
            <person name="Sadzewicz L."/>
            <person name="Zhao X."/>
            <person name="Boylan J."/>
            <person name="Ott S."/>
            <person name="Bowen H."/>
            <person name="Vavikolanu K."/>
            <person name="Hazen T."/>
            <person name="Aluvathingal J."/>
            <person name="Nadendla S."/>
            <person name="Lowell S."/>
            <person name="Myers T."/>
            <person name="Yan Y."/>
            <person name="Sichtig H."/>
        </authorList>
    </citation>
    <scope>NUCLEOTIDE SEQUENCE [LARGE SCALE GENOMIC DNA]</scope>
    <source>
        <strain evidence="3 4">FDAARGOS_1460</strain>
    </source>
</reference>
<dbReference type="NCBIfam" id="NF005559">
    <property type="entry name" value="PRK07231.1"/>
    <property type="match status" value="1"/>
</dbReference>
<dbReference type="PRINTS" id="PR00080">
    <property type="entry name" value="SDRFAMILY"/>
</dbReference>
<dbReference type="InterPro" id="IPR002347">
    <property type="entry name" value="SDR_fam"/>
</dbReference>
<dbReference type="PANTHER" id="PTHR42879">
    <property type="entry name" value="3-OXOACYL-(ACYL-CARRIER-PROTEIN) REDUCTASE"/>
    <property type="match status" value="1"/>
</dbReference>
<dbReference type="NCBIfam" id="NF009466">
    <property type="entry name" value="PRK12826.1-2"/>
    <property type="match status" value="1"/>
</dbReference>
<dbReference type="InterPro" id="IPR036291">
    <property type="entry name" value="NAD(P)-bd_dom_sf"/>
</dbReference>
<dbReference type="InterPro" id="IPR050259">
    <property type="entry name" value="SDR"/>
</dbReference>
<keyword evidence="4" id="KW-1185">Reference proteome</keyword>
<comment type="caution">
    <text evidence="3">The sequence shown here is derived from an EMBL/GenBank/DDBJ whole genome shotgun (WGS) entry which is preliminary data.</text>
</comment>
<dbReference type="SUPFAM" id="SSF51735">
    <property type="entry name" value="NAD(P)-binding Rossmann-fold domains"/>
    <property type="match status" value="1"/>
</dbReference>
<dbReference type="PROSITE" id="PS00061">
    <property type="entry name" value="ADH_SHORT"/>
    <property type="match status" value="1"/>
</dbReference>
<evidence type="ECO:0000313" key="3">
    <source>
        <dbReference type="EMBL" id="MBZ2387064.1"/>
    </source>
</evidence>
<accession>A0ABS7SZU9</accession>
<evidence type="ECO:0000313" key="4">
    <source>
        <dbReference type="Proteomes" id="UP000734271"/>
    </source>
</evidence>
<organism evidence="3 4">
    <name type="scientific">Anaerococcus murdochii</name>
    <dbReference type="NCBI Taxonomy" id="411577"/>
    <lineage>
        <taxon>Bacteria</taxon>
        <taxon>Bacillati</taxon>
        <taxon>Bacillota</taxon>
        <taxon>Tissierellia</taxon>
        <taxon>Tissierellales</taxon>
        <taxon>Peptoniphilaceae</taxon>
        <taxon>Anaerococcus</taxon>
    </lineage>
</organism>
<dbReference type="EMBL" id="JAIPME010000002">
    <property type="protein sequence ID" value="MBZ2387064.1"/>
    <property type="molecule type" value="Genomic_DNA"/>
</dbReference>
<dbReference type="NCBIfam" id="NF047420">
    <property type="entry name" value="EF_P_mod_YmfI"/>
    <property type="match status" value="1"/>
</dbReference>